<feature type="chain" id="PRO_5006623196" description="Membrane-associated protein" evidence="1">
    <location>
        <begin position="20"/>
        <end position="790"/>
    </location>
</feature>
<dbReference type="EMBL" id="CYKH01000544">
    <property type="protein sequence ID" value="CUI14144.1"/>
    <property type="molecule type" value="Genomic_DNA"/>
</dbReference>
<dbReference type="VEuPathDB" id="TriTrypDB:BSAL_71165"/>
<keyword evidence="3" id="KW-1185">Reference proteome</keyword>
<accession>A0A0S4KEM3</accession>
<gene>
    <name evidence="2" type="ORF">BSAL_71165</name>
</gene>
<evidence type="ECO:0008006" key="4">
    <source>
        <dbReference type="Google" id="ProtNLM"/>
    </source>
</evidence>
<feature type="signal peptide" evidence="1">
    <location>
        <begin position="1"/>
        <end position="19"/>
    </location>
</feature>
<evidence type="ECO:0000256" key="1">
    <source>
        <dbReference type="SAM" id="SignalP"/>
    </source>
</evidence>
<keyword evidence="1" id="KW-0732">Signal</keyword>
<evidence type="ECO:0000313" key="3">
    <source>
        <dbReference type="Proteomes" id="UP000051952"/>
    </source>
</evidence>
<protein>
    <recommendedName>
        <fullName evidence="4">Membrane-associated protein</fullName>
    </recommendedName>
</protein>
<dbReference type="AlphaFoldDB" id="A0A0S4KEM3"/>
<dbReference type="Proteomes" id="UP000051952">
    <property type="component" value="Unassembled WGS sequence"/>
</dbReference>
<evidence type="ECO:0000313" key="2">
    <source>
        <dbReference type="EMBL" id="CUI14144.1"/>
    </source>
</evidence>
<sequence>MALPWTMWVVSSITLAVSAVSLPTMSNQLDTSLVYEDEYITGTQIFDGYARNVSLLYKNCTFDTGSDYGISFVHTSGFSPANEDIQNTTIVFDHCTFVTSVAAVYASRAHISLLHIEFVSSQLLGDNESSDPCVDIEIGAIQAEYMNNSLFDLRDLSIVMTNASLTSAAPVAYISTNSSLIPSVPVSFIDVSFLAQDSFLNPNFDLINSDFSIVNVTLLRVTLISNRLLGTSSGCNNITVTVIDSNITETFDTIVRVRPGRHQLFHFHNSNLTLSDQRYFNDSGSVFTFVSGVDVYGCAAVANHQLLCEGWDYSVSPTSSVITPCSYERFISDYPCSGHSFHTCNTAVGSCTASAAFNTTIVGQLLLSSQGGFASTLLNASRLGGDCSLQSFRLILQADESDVLRPSLPPAQVGFVVCMQLVATTIVGQLLLSSPGGFASTLLNASRLGGDCSLHSFRLILQADESDVLRPSLPPAQVGFVVCNATGCSPEQVRRGTCAPCPLSTTLASWNVNVTAQGNLFSLVNEEIFSNLDSTTVITLFIEAQDGSDAFDGIDIMVQLQASCYGACLAPCTTRDDIEFRFTGTTFLNVQHVENTERVLTHVQGASNVRFVFDGATIYGGLPIWVDDSVIGNVSVTATSASLNFVDDSFVQVSSLARTPHGVVNVDMSDSTLRLELSGTTLIPGTSPVSSVVQWNHQGDDAVFQMSLVRVEVLVSDLPSPLIGDKATFSLLSTQHTDLIWKQSVTLTMRQSSLVDAGSIGNINPAGVTVVCFNDSSISFFFRIERSVRF</sequence>
<reference evidence="3" key="1">
    <citation type="submission" date="2015-09" db="EMBL/GenBank/DDBJ databases">
        <authorList>
            <consortium name="Pathogen Informatics"/>
        </authorList>
    </citation>
    <scope>NUCLEOTIDE SEQUENCE [LARGE SCALE GENOMIC DNA]</scope>
    <source>
        <strain evidence="3">Lake Konstanz</strain>
    </source>
</reference>
<name>A0A0S4KEM3_BODSA</name>
<organism evidence="2 3">
    <name type="scientific">Bodo saltans</name>
    <name type="common">Flagellated protozoan</name>
    <dbReference type="NCBI Taxonomy" id="75058"/>
    <lineage>
        <taxon>Eukaryota</taxon>
        <taxon>Discoba</taxon>
        <taxon>Euglenozoa</taxon>
        <taxon>Kinetoplastea</taxon>
        <taxon>Metakinetoplastina</taxon>
        <taxon>Eubodonida</taxon>
        <taxon>Bodonidae</taxon>
        <taxon>Bodo</taxon>
    </lineage>
</organism>
<proteinExistence type="predicted"/>